<comment type="caution">
    <text evidence="2">The sequence shown here is derived from an EMBL/GenBank/DDBJ whole genome shotgun (WGS) entry which is preliminary data.</text>
</comment>
<dbReference type="Pfam" id="PF08592">
    <property type="entry name" value="Anthrone_oxy"/>
    <property type="match status" value="1"/>
</dbReference>
<name>A0ABU2HAY4_9ACTN</name>
<reference evidence="3" key="1">
    <citation type="submission" date="2023-07" db="EMBL/GenBank/DDBJ databases">
        <title>Novel species in the genus Lipingzhangella isolated from Sambhar Salt Lake.</title>
        <authorList>
            <person name="Jiya N."/>
            <person name="Kajale S."/>
            <person name="Sharma A."/>
        </authorList>
    </citation>
    <scope>NUCLEOTIDE SEQUENCE [LARGE SCALE GENOMIC DNA]</scope>
    <source>
        <strain evidence="3">LS1_29</strain>
    </source>
</reference>
<feature type="transmembrane region" description="Helical" evidence="1">
    <location>
        <begin position="38"/>
        <end position="57"/>
    </location>
</feature>
<gene>
    <name evidence="2" type="ORF">RIF23_19475</name>
</gene>
<dbReference type="EMBL" id="JAVLVT010000011">
    <property type="protein sequence ID" value="MDS1272472.1"/>
    <property type="molecule type" value="Genomic_DNA"/>
</dbReference>
<dbReference type="InterPro" id="IPR013901">
    <property type="entry name" value="Anthrone_oxy"/>
</dbReference>
<evidence type="ECO:0000256" key="1">
    <source>
        <dbReference type="SAM" id="Phobius"/>
    </source>
</evidence>
<evidence type="ECO:0000313" key="2">
    <source>
        <dbReference type="EMBL" id="MDS1272472.1"/>
    </source>
</evidence>
<dbReference type="RefSeq" id="WP_310914057.1">
    <property type="nucleotide sequence ID" value="NZ_JAVLVT010000011.1"/>
</dbReference>
<sequence length="150" mass="16474">MAGLYFAFDVGVMPGLEGSDDRTFVTVMQDVNRAIENGLFGLVFVGAFLATGVAATLHHRIGHHRIARLVWAALGCYSGMLLVTTRVNIPLNTRLARAGPASTTARPEDLRDLRERFERPWRNANTARTVLCSIAFGLLCRALVLHGRAR</sequence>
<keyword evidence="1" id="KW-0812">Transmembrane</keyword>
<organism evidence="2 3">
    <name type="scientific">Lipingzhangella rawalii</name>
    <dbReference type="NCBI Taxonomy" id="2055835"/>
    <lineage>
        <taxon>Bacteria</taxon>
        <taxon>Bacillati</taxon>
        <taxon>Actinomycetota</taxon>
        <taxon>Actinomycetes</taxon>
        <taxon>Streptosporangiales</taxon>
        <taxon>Nocardiopsidaceae</taxon>
        <taxon>Lipingzhangella</taxon>
    </lineage>
</organism>
<evidence type="ECO:0000313" key="3">
    <source>
        <dbReference type="Proteomes" id="UP001250214"/>
    </source>
</evidence>
<feature type="transmembrane region" description="Helical" evidence="1">
    <location>
        <begin position="69"/>
        <end position="89"/>
    </location>
</feature>
<proteinExistence type="predicted"/>
<keyword evidence="3" id="KW-1185">Reference proteome</keyword>
<protein>
    <submittedName>
        <fullName evidence="2">DUF1772 domain-containing protein</fullName>
    </submittedName>
</protein>
<dbReference type="Proteomes" id="UP001250214">
    <property type="component" value="Unassembled WGS sequence"/>
</dbReference>
<keyword evidence="1" id="KW-1133">Transmembrane helix</keyword>
<keyword evidence="1" id="KW-0472">Membrane</keyword>
<accession>A0ABU2HAY4</accession>